<gene>
    <name evidence="5" type="ORF">V1264_011962</name>
</gene>
<evidence type="ECO:0000256" key="2">
    <source>
        <dbReference type="ARBA" id="ARBA00022679"/>
    </source>
</evidence>
<proteinExistence type="inferred from homology"/>
<comment type="similarity">
    <text evidence="1">Belongs to the class I-like SAM-binding methyltransferase superfamily. EEF2KMT family.</text>
</comment>
<dbReference type="InterPro" id="IPR029426">
    <property type="entry name" value="FAM86_N"/>
</dbReference>
<organism evidence="5 6">
    <name type="scientific">Littorina saxatilis</name>
    <dbReference type="NCBI Taxonomy" id="31220"/>
    <lineage>
        <taxon>Eukaryota</taxon>
        <taxon>Metazoa</taxon>
        <taxon>Spiralia</taxon>
        <taxon>Lophotrochozoa</taxon>
        <taxon>Mollusca</taxon>
        <taxon>Gastropoda</taxon>
        <taxon>Caenogastropoda</taxon>
        <taxon>Littorinimorpha</taxon>
        <taxon>Littorinoidea</taxon>
        <taxon>Littorinidae</taxon>
        <taxon>Littorina</taxon>
    </lineage>
</organism>
<evidence type="ECO:0000313" key="5">
    <source>
        <dbReference type="EMBL" id="KAK7112514.1"/>
    </source>
</evidence>
<accession>A0AAN9BW52</accession>
<dbReference type="Pfam" id="PF10294">
    <property type="entry name" value="Methyltransf_16"/>
    <property type="match status" value="2"/>
</dbReference>
<protein>
    <recommendedName>
        <fullName evidence="4">FAM86 N-terminal domain-containing protein</fullName>
    </recommendedName>
</protein>
<evidence type="ECO:0000256" key="1">
    <source>
        <dbReference type="ARBA" id="ARBA00005511"/>
    </source>
</evidence>
<comment type="caution">
    <text evidence="5">The sequence shown here is derived from an EMBL/GenBank/DDBJ whole genome shotgun (WGS) entry which is preliminary data.</text>
</comment>
<dbReference type="GO" id="GO:0032991">
    <property type="term" value="C:protein-containing complex"/>
    <property type="evidence" value="ECO:0007669"/>
    <property type="project" value="TreeGrafter"/>
</dbReference>
<dbReference type="AlphaFoldDB" id="A0AAN9BW52"/>
<keyword evidence="2" id="KW-0808">Transferase</keyword>
<dbReference type="Proteomes" id="UP001374579">
    <property type="component" value="Unassembled WGS sequence"/>
</dbReference>
<dbReference type="PANTHER" id="PTHR14614:SF130">
    <property type="entry name" value="PROTEIN-LYSINE N-METHYLTRANSFERASE EEF2KMT"/>
    <property type="match status" value="1"/>
</dbReference>
<feature type="region of interest" description="Disordered" evidence="3">
    <location>
        <begin position="276"/>
        <end position="308"/>
    </location>
</feature>
<dbReference type="Pfam" id="PF14904">
    <property type="entry name" value="FAM86"/>
    <property type="match status" value="1"/>
</dbReference>
<sequence length="448" mass="49800">MAASIDPNMSCRRHHIEELLELLGTQFLEMVPIRKMKWKDEETAALVATPQLQQRVLHATVLNPVCRLHPPALSYRTHFMKQLIQKLEQLDAEICDEVYETYTDLLTQREDDDDTLCYKTYTLPDGDRVSLQESVNLVSQGTTGLSTWQAAQHLAEWIVENPGVLSDRNIVELGCGLGLTGVVACRACSVKSYTFTDFHAQVLFLLAKNIETNLSHPPSSSLQQASPADTRDKKMFRKIKRQLSLTTDKTDLSCTPSGDHSLGAGEDTGMEVQAVLSPDKPNNNMGVEEAGEEDEDEISVSEDDEVRAAGNGAKLEVNEARWELDGKQQTAVLRADPRVSVCWLDWEQTSTTPGSSLQADVILGADVVYDPSIIPSLVRLLRKLLEPGKKSKAFIASTVRNEDTRDAFLIALSSEGLSYSVVEGPKQELFHYDRMVPIEILKITFQPT</sequence>
<evidence type="ECO:0000256" key="3">
    <source>
        <dbReference type="SAM" id="MobiDB-lite"/>
    </source>
</evidence>
<evidence type="ECO:0000313" key="6">
    <source>
        <dbReference type="Proteomes" id="UP001374579"/>
    </source>
</evidence>
<dbReference type="Gene3D" id="3.40.50.150">
    <property type="entry name" value="Vaccinia Virus protein VP39"/>
    <property type="match status" value="2"/>
</dbReference>
<dbReference type="PANTHER" id="PTHR14614">
    <property type="entry name" value="HEPATOCELLULAR CARCINOMA-ASSOCIATED ANTIGEN"/>
    <property type="match status" value="1"/>
</dbReference>
<dbReference type="EMBL" id="JBAMIC010000002">
    <property type="protein sequence ID" value="KAK7112514.1"/>
    <property type="molecule type" value="Genomic_DNA"/>
</dbReference>
<reference evidence="5 6" key="1">
    <citation type="submission" date="2024-02" db="EMBL/GenBank/DDBJ databases">
        <title>Chromosome-scale genome assembly of the rough periwinkle Littorina saxatilis.</title>
        <authorList>
            <person name="De Jode A."/>
            <person name="Faria R."/>
            <person name="Formenti G."/>
            <person name="Sims Y."/>
            <person name="Smith T.P."/>
            <person name="Tracey A."/>
            <person name="Wood J.M.D."/>
            <person name="Zagrodzka Z.B."/>
            <person name="Johannesson K."/>
            <person name="Butlin R.K."/>
            <person name="Leder E.H."/>
        </authorList>
    </citation>
    <scope>NUCLEOTIDE SEQUENCE [LARGE SCALE GENOMIC DNA]</scope>
    <source>
        <strain evidence="5">Snail1</strain>
        <tissue evidence="5">Muscle</tissue>
    </source>
</reference>
<dbReference type="InterPro" id="IPR019410">
    <property type="entry name" value="Methyltransf_16"/>
</dbReference>
<feature type="domain" description="FAM86 N-terminal" evidence="4">
    <location>
        <begin position="18"/>
        <end position="104"/>
    </location>
</feature>
<dbReference type="InterPro" id="IPR029063">
    <property type="entry name" value="SAM-dependent_MTases_sf"/>
</dbReference>
<feature type="compositionally biased region" description="Acidic residues" evidence="3">
    <location>
        <begin position="289"/>
        <end position="305"/>
    </location>
</feature>
<dbReference type="GO" id="GO:0016740">
    <property type="term" value="F:transferase activity"/>
    <property type="evidence" value="ECO:0007669"/>
    <property type="project" value="UniProtKB-KW"/>
</dbReference>
<name>A0AAN9BW52_9CAEN</name>
<dbReference type="SUPFAM" id="SSF53335">
    <property type="entry name" value="S-adenosyl-L-methionine-dependent methyltransferases"/>
    <property type="match status" value="1"/>
</dbReference>
<evidence type="ECO:0000259" key="4">
    <source>
        <dbReference type="Pfam" id="PF14904"/>
    </source>
</evidence>
<keyword evidence="6" id="KW-1185">Reference proteome</keyword>